<gene>
    <name evidence="1" type="ORF">F511_19374</name>
</gene>
<evidence type="ECO:0000313" key="2">
    <source>
        <dbReference type="Proteomes" id="UP000250235"/>
    </source>
</evidence>
<sequence length="170" mass="19037">MDSAVEVFSNDDVSVAIGGIENQQPRQELVSATMTSAFLLKEAVTRNYDVSNISRQLSGISDDDVSSDVITISGWIRRSAKEKLLTDVKNKGEVELFSAVAVANEDEPAVARSVVTKKRQQLSEQLLNKLLEYIQLLGRNQRSKWKESMAEIESCKCLKLRGQDLYYYGK</sequence>
<dbReference type="EMBL" id="KV009372">
    <property type="protein sequence ID" value="KZV29438.1"/>
    <property type="molecule type" value="Genomic_DNA"/>
</dbReference>
<organism evidence="1 2">
    <name type="scientific">Dorcoceras hygrometricum</name>
    <dbReference type="NCBI Taxonomy" id="472368"/>
    <lineage>
        <taxon>Eukaryota</taxon>
        <taxon>Viridiplantae</taxon>
        <taxon>Streptophyta</taxon>
        <taxon>Embryophyta</taxon>
        <taxon>Tracheophyta</taxon>
        <taxon>Spermatophyta</taxon>
        <taxon>Magnoliopsida</taxon>
        <taxon>eudicotyledons</taxon>
        <taxon>Gunneridae</taxon>
        <taxon>Pentapetalae</taxon>
        <taxon>asterids</taxon>
        <taxon>lamiids</taxon>
        <taxon>Lamiales</taxon>
        <taxon>Gesneriaceae</taxon>
        <taxon>Didymocarpoideae</taxon>
        <taxon>Trichosporeae</taxon>
        <taxon>Loxocarpinae</taxon>
        <taxon>Dorcoceras</taxon>
    </lineage>
</organism>
<evidence type="ECO:0000313" key="1">
    <source>
        <dbReference type="EMBL" id="KZV29438.1"/>
    </source>
</evidence>
<dbReference type="AlphaFoldDB" id="A0A2Z7B664"/>
<proteinExistence type="predicted"/>
<keyword evidence="2" id="KW-1185">Reference proteome</keyword>
<reference evidence="1 2" key="1">
    <citation type="journal article" date="2015" name="Proc. Natl. Acad. Sci. U.S.A.">
        <title>The resurrection genome of Boea hygrometrica: A blueprint for survival of dehydration.</title>
        <authorList>
            <person name="Xiao L."/>
            <person name="Yang G."/>
            <person name="Zhang L."/>
            <person name="Yang X."/>
            <person name="Zhao S."/>
            <person name="Ji Z."/>
            <person name="Zhou Q."/>
            <person name="Hu M."/>
            <person name="Wang Y."/>
            <person name="Chen M."/>
            <person name="Xu Y."/>
            <person name="Jin H."/>
            <person name="Xiao X."/>
            <person name="Hu G."/>
            <person name="Bao F."/>
            <person name="Hu Y."/>
            <person name="Wan P."/>
            <person name="Li L."/>
            <person name="Deng X."/>
            <person name="Kuang T."/>
            <person name="Xiang C."/>
            <person name="Zhu J.K."/>
            <person name="Oliver M.J."/>
            <person name="He Y."/>
        </authorList>
    </citation>
    <scope>NUCLEOTIDE SEQUENCE [LARGE SCALE GENOMIC DNA]</scope>
    <source>
        <strain evidence="2">cv. XS01</strain>
    </source>
</reference>
<dbReference type="Proteomes" id="UP000250235">
    <property type="component" value="Unassembled WGS sequence"/>
</dbReference>
<accession>A0A2Z7B664</accession>
<name>A0A2Z7B664_9LAMI</name>
<protein>
    <submittedName>
        <fullName evidence="1">Uncharacterized protein</fullName>
    </submittedName>
</protein>